<organism evidence="1 2">
    <name type="scientific">Mucilaginibacter paludis DSM 18603</name>
    <dbReference type="NCBI Taxonomy" id="714943"/>
    <lineage>
        <taxon>Bacteria</taxon>
        <taxon>Pseudomonadati</taxon>
        <taxon>Bacteroidota</taxon>
        <taxon>Sphingobacteriia</taxon>
        <taxon>Sphingobacteriales</taxon>
        <taxon>Sphingobacteriaceae</taxon>
        <taxon>Mucilaginibacter</taxon>
    </lineage>
</organism>
<accession>H1YHE5</accession>
<name>H1YHE5_9SPHI</name>
<reference evidence="1" key="1">
    <citation type="submission" date="2011-09" db="EMBL/GenBank/DDBJ databases">
        <title>The permanent draft genome of Mucilaginibacter paludis DSM 18603.</title>
        <authorList>
            <consortium name="US DOE Joint Genome Institute (JGI-PGF)"/>
            <person name="Lucas S."/>
            <person name="Han J."/>
            <person name="Lapidus A."/>
            <person name="Bruce D."/>
            <person name="Goodwin L."/>
            <person name="Pitluck S."/>
            <person name="Peters L."/>
            <person name="Kyrpides N."/>
            <person name="Mavromatis K."/>
            <person name="Ivanova N."/>
            <person name="Mikhailova N."/>
            <person name="Held B."/>
            <person name="Detter J.C."/>
            <person name="Tapia R."/>
            <person name="Han C."/>
            <person name="Land M."/>
            <person name="Hauser L."/>
            <person name="Markowitz V."/>
            <person name="Cheng J.-F."/>
            <person name="Hugenholtz P."/>
            <person name="Woyke T."/>
            <person name="Wu D."/>
            <person name="Tindall B."/>
            <person name="Brambilla E."/>
            <person name="Klenk H.-P."/>
            <person name="Eisen J.A."/>
        </authorList>
    </citation>
    <scope>NUCLEOTIDE SEQUENCE [LARGE SCALE GENOMIC DNA]</scope>
    <source>
        <strain evidence="1">DSM 18603</strain>
    </source>
</reference>
<dbReference type="HOGENOM" id="CLU_079317_0_0_10"/>
<evidence type="ECO:0000313" key="1">
    <source>
        <dbReference type="EMBL" id="EHQ25479.1"/>
    </source>
</evidence>
<dbReference type="EMBL" id="CM001403">
    <property type="protein sequence ID" value="EHQ25479.1"/>
    <property type="molecule type" value="Genomic_DNA"/>
</dbReference>
<sequence>MSEKLYGQLTGDIEKIVARETEPFKILSAVLKCVREALKKLKDHVLKNPFEDEAAQIHFFKHIKPKFFALRIYYLEWYGIVTSIPAGDKEVLKAAYNEELKVIQRFFRLIAFYYQYYGLGATELDSLLFVRGVEVQSVLIPEVPELDPEFATSCDYLFSKIRAFEQLQEFVLTRIRELDPASIPPEVPTKRQPSEKLVWTGDKVNLVEIIYGLFFTGQFNNGNADIALIIRFMEEHFQVDLSRTYRDFMDIRNRKTTAITRFLEQMREAILAHIDDALSLKKSKKLA</sequence>
<dbReference type="eggNOG" id="ENOG5030EMJ">
    <property type="taxonomic scope" value="Bacteria"/>
</dbReference>
<dbReference type="Proteomes" id="UP000002774">
    <property type="component" value="Chromosome"/>
</dbReference>
<keyword evidence="2" id="KW-1185">Reference proteome</keyword>
<dbReference type="InterPro" id="IPR018534">
    <property type="entry name" value="Tet_reg_excision_RteC"/>
</dbReference>
<gene>
    <name evidence="1" type="ORF">Mucpa_1317</name>
</gene>
<dbReference type="STRING" id="714943.Mucpa_1317"/>
<dbReference type="AlphaFoldDB" id="H1YHE5"/>
<protein>
    <submittedName>
        <fullName evidence="1">Tetracycline regulation of excision, RteC</fullName>
    </submittedName>
</protein>
<proteinExistence type="predicted"/>
<evidence type="ECO:0000313" key="2">
    <source>
        <dbReference type="Proteomes" id="UP000002774"/>
    </source>
</evidence>
<dbReference type="Pfam" id="PF09357">
    <property type="entry name" value="RteC"/>
    <property type="match status" value="1"/>
</dbReference>